<dbReference type="OrthoDB" id="384721at2"/>
<feature type="chain" id="PRO_5003230095" description="PEP-CTERM protein-sorting domain-containing protein" evidence="2">
    <location>
        <begin position="25"/>
        <end position="292"/>
    </location>
</feature>
<sequence>MVNQKTLRGLVAVALPLAILTAPARGDITTFNFDGNLAADPGTGPSTLGYFNGVVTSSAVSFGTTQSFGIADFADGVGTVMRIPAFSPLQGIELIPNRPANGGGSLINQYTMIFDVYITGTNWFAFYQTNNLNLNDSEFFKNPGPIGGIGINGNYSGGLAINTWARVGVVVDLTQPTANRMRKFINGVFVGQNTGITGVDGRWAMFAGTTRTLLFTDNNNETTPAFVGAFLFADEAFSDAQMQALGGPSAFGFVQPLNDPIPEPSTWLISALVLGIVGVVGVRRARIGRSVA</sequence>
<dbReference type="STRING" id="575540.Isop_1177"/>
<protein>
    <recommendedName>
        <fullName evidence="5">PEP-CTERM protein-sorting domain-containing protein</fullName>
    </recommendedName>
</protein>
<dbReference type="KEGG" id="ipa:Isop_1177"/>
<dbReference type="RefSeq" id="WP_013564053.1">
    <property type="nucleotide sequence ID" value="NC_014962.1"/>
</dbReference>
<evidence type="ECO:0000256" key="1">
    <source>
        <dbReference type="SAM" id="Phobius"/>
    </source>
</evidence>
<dbReference type="eggNOG" id="COG0584">
    <property type="taxonomic scope" value="Bacteria"/>
</dbReference>
<reference key="1">
    <citation type="submission" date="2010-11" db="EMBL/GenBank/DDBJ databases">
        <title>The complete sequence of chromosome of Isophaera pallida ATCC 43644.</title>
        <authorList>
            <consortium name="US DOE Joint Genome Institute (JGI-PGF)"/>
            <person name="Lucas S."/>
            <person name="Copeland A."/>
            <person name="Lapidus A."/>
            <person name="Bruce D."/>
            <person name="Goodwin L."/>
            <person name="Pitluck S."/>
            <person name="Kyrpides N."/>
            <person name="Mavromatis K."/>
            <person name="Pagani I."/>
            <person name="Ivanova N."/>
            <person name="Saunders E."/>
            <person name="Brettin T."/>
            <person name="Detter J.C."/>
            <person name="Han C."/>
            <person name="Tapia R."/>
            <person name="Land M."/>
            <person name="Hauser L."/>
            <person name="Markowitz V."/>
            <person name="Cheng J.-F."/>
            <person name="Hugenholtz P."/>
            <person name="Woyke T."/>
            <person name="Wu D."/>
            <person name="Eisen J.A."/>
        </authorList>
    </citation>
    <scope>NUCLEOTIDE SEQUENCE</scope>
    <source>
        <strain>ATCC 43644</strain>
    </source>
</reference>
<dbReference type="InParanoid" id="E8R5L5"/>
<evidence type="ECO:0000256" key="2">
    <source>
        <dbReference type="SAM" id="SignalP"/>
    </source>
</evidence>
<keyword evidence="1" id="KW-0472">Membrane</keyword>
<name>E8R5L5_ISOPI</name>
<reference evidence="3 4" key="2">
    <citation type="journal article" date="2011" name="Stand. Genomic Sci.">
        <title>Complete genome sequence of Isosphaera pallida type strain (IS1B).</title>
        <authorList>
            <consortium name="US DOE Joint Genome Institute (JGI-PGF)"/>
            <person name="Goker M."/>
            <person name="Cleland D."/>
            <person name="Saunders E."/>
            <person name="Lapidus A."/>
            <person name="Nolan M."/>
            <person name="Lucas S."/>
            <person name="Hammon N."/>
            <person name="Deshpande S."/>
            <person name="Cheng J.F."/>
            <person name="Tapia R."/>
            <person name="Han C."/>
            <person name="Goodwin L."/>
            <person name="Pitluck S."/>
            <person name="Liolios K."/>
            <person name="Pagani I."/>
            <person name="Ivanova N."/>
            <person name="Mavromatis K."/>
            <person name="Pati A."/>
            <person name="Chen A."/>
            <person name="Palaniappan K."/>
            <person name="Land M."/>
            <person name="Hauser L."/>
            <person name="Chang Y.J."/>
            <person name="Jeffries C.D."/>
            <person name="Detter J.C."/>
            <person name="Beck B."/>
            <person name="Woyke T."/>
            <person name="Bristow J."/>
            <person name="Eisen J.A."/>
            <person name="Markowitz V."/>
            <person name="Hugenholtz P."/>
            <person name="Kyrpides N.C."/>
            <person name="Klenk H.P."/>
        </authorList>
    </citation>
    <scope>NUCLEOTIDE SEQUENCE [LARGE SCALE GENOMIC DNA]</scope>
    <source>
        <strain evidence="4">ATCC 43644 / DSM 9630 / IS1B</strain>
    </source>
</reference>
<keyword evidence="4" id="KW-1185">Reference proteome</keyword>
<organism evidence="3 4">
    <name type="scientific">Isosphaera pallida (strain ATCC 43644 / DSM 9630 / IS1B)</name>
    <dbReference type="NCBI Taxonomy" id="575540"/>
    <lineage>
        <taxon>Bacteria</taxon>
        <taxon>Pseudomonadati</taxon>
        <taxon>Planctomycetota</taxon>
        <taxon>Planctomycetia</taxon>
        <taxon>Isosphaerales</taxon>
        <taxon>Isosphaeraceae</taxon>
        <taxon>Isosphaera</taxon>
    </lineage>
</organism>
<feature type="transmembrane region" description="Helical" evidence="1">
    <location>
        <begin position="265"/>
        <end position="282"/>
    </location>
</feature>
<keyword evidence="1" id="KW-0812">Transmembrane</keyword>
<proteinExistence type="predicted"/>
<gene>
    <name evidence="3" type="ordered locus">Isop_1177</name>
</gene>
<keyword evidence="1" id="KW-1133">Transmembrane helix</keyword>
<evidence type="ECO:0000313" key="3">
    <source>
        <dbReference type="EMBL" id="ADV61764.1"/>
    </source>
</evidence>
<keyword evidence="2" id="KW-0732">Signal</keyword>
<evidence type="ECO:0000313" key="4">
    <source>
        <dbReference type="Proteomes" id="UP000008631"/>
    </source>
</evidence>
<dbReference type="AlphaFoldDB" id="E8R5L5"/>
<dbReference type="HOGENOM" id="CLU_952411_0_0_0"/>
<accession>E8R5L5</accession>
<feature type="signal peptide" evidence="2">
    <location>
        <begin position="1"/>
        <end position="24"/>
    </location>
</feature>
<dbReference type="Proteomes" id="UP000008631">
    <property type="component" value="Chromosome"/>
</dbReference>
<dbReference type="EMBL" id="CP002353">
    <property type="protein sequence ID" value="ADV61764.1"/>
    <property type="molecule type" value="Genomic_DNA"/>
</dbReference>
<evidence type="ECO:0008006" key="5">
    <source>
        <dbReference type="Google" id="ProtNLM"/>
    </source>
</evidence>